<dbReference type="EMBL" id="JBBNAF010000002">
    <property type="protein sequence ID" value="KAK9164661.1"/>
    <property type="molecule type" value="Genomic_DNA"/>
</dbReference>
<sequence length="466" mass="51900">MFLTQSRRMGKIPPSFRSANLPLTSLKTQTPPPSQFYQFKKPTTKKGGPNQIQPPKPKPPPIFTSPSLSHAKRVFDSYLSNSSPLLLDLRHHNALLQSFSHLSTLQDSLAFLHYMSRKNPTVSPDRSTYHILLIQSCSISPSHLQIVNQTIQLMIDNGCPPDHVTLDLAVRSLCSVGRQDDALQLLRDLSVKYSPPDSFTFNFIVKHLCKTRALSTVYSFIEEMGELLGLKPDLVTYTILIDNVCNTKNLREATRLLGVLRLSGMKPDAFIYNAIMKGYCVVSKGSEVLGVYKAMKEEGVVPDLVTYNTLIYGLSKVGRVEEARKFLGVMAEMGHFPDTVTYTSLMNGMCRKGEALGALALLGEMEERGCSPNSCTYNTLLHGLCKGKLLEKGLELYELMKSNGMKLESASYATFVRALCREERIAEAYEVFDFAVTSKSLTDVTAYSTLEGTLKWCAKVKEKLHA</sequence>
<dbReference type="Gene3D" id="1.25.40.10">
    <property type="entry name" value="Tetratricopeptide repeat domain"/>
    <property type="match status" value="3"/>
</dbReference>
<accession>A0AAP0L598</accession>
<feature type="repeat" description="PPR" evidence="3">
    <location>
        <begin position="233"/>
        <end position="267"/>
    </location>
</feature>
<gene>
    <name evidence="5" type="ORF">Syun_005563</name>
</gene>
<dbReference type="AlphaFoldDB" id="A0AAP0L598"/>
<keyword evidence="2" id="KW-0677">Repeat</keyword>
<dbReference type="GO" id="GO:0009507">
    <property type="term" value="C:chloroplast"/>
    <property type="evidence" value="ECO:0007669"/>
    <property type="project" value="TreeGrafter"/>
</dbReference>
<reference evidence="5 6" key="1">
    <citation type="submission" date="2024-01" db="EMBL/GenBank/DDBJ databases">
        <title>Genome assemblies of Stephania.</title>
        <authorList>
            <person name="Yang L."/>
        </authorList>
    </citation>
    <scope>NUCLEOTIDE SEQUENCE [LARGE SCALE GENOMIC DNA]</scope>
    <source>
        <strain evidence="5">YNDBR</strain>
        <tissue evidence="5">Leaf</tissue>
    </source>
</reference>
<dbReference type="PROSITE" id="PS51375">
    <property type="entry name" value="PPR"/>
    <property type="match status" value="5"/>
</dbReference>
<evidence type="ECO:0000256" key="1">
    <source>
        <dbReference type="ARBA" id="ARBA00007626"/>
    </source>
</evidence>
<dbReference type="GO" id="GO:0031930">
    <property type="term" value="P:mitochondria-nucleus signaling pathway"/>
    <property type="evidence" value="ECO:0007669"/>
    <property type="project" value="TreeGrafter"/>
</dbReference>
<evidence type="ECO:0000256" key="2">
    <source>
        <dbReference type="ARBA" id="ARBA00022737"/>
    </source>
</evidence>
<feature type="repeat" description="PPR" evidence="3">
    <location>
        <begin position="268"/>
        <end position="302"/>
    </location>
</feature>
<dbReference type="InterPro" id="IPR002885">
    <property type="entry name" value="PPR_rpt"/>
</dbReference>
<feature type="region of interest" description="Disordered" evidence="4">
    <location>
        <begin position="1"/>
        <end position="66"/>
    </location>
</feature>
<evidence type="ECO:0008006" key="7">
    <source>
        <dbReference type="Google" id="ProtNLM"/>
    </source>
</evidence>
<dbReference type="NCBIfam" id="TIGR00756">
    <property type="entry name" value="PPR"/>
    <property type="match status" value="5"/>
</dbReference>
<name>A0AAP0L598_9MAGN</name>
<dbReference type="PANTHER" id="PTHR47936">
    <property type="entry name" value="PPR_LONG DOMAIN-CONTAINING PROTEIN"/>
    <property type="match status" value="1"/>
</dbReference>
<feature type="compositionally biased region" description="Polar residues" evidence="4">
    <location>
        <begin position="17"/>
        <end position="29"/>
    </location>
</feature>
<dbReference type="PANTHER" id="PTHR47936:SF1">
    <property type="entry name" value="PENTATRICOPEPTIDE REPEAT-CONTAINING PROTEIN GUN1, CHLOROPLASTIC"/>
    <property type="match status" value="1"/>
</dbReference>
<evidence type="ECO:0000313" key="5">
    <source>
        <dbReference type="EMBL" id="KAK9164661.1"/>
    </source>
</evidence>
<evidence type="ECO:0000256" key="4">
    <source>
        <dbReference type="SAM" id="MobiDB-lite"/>
    </source>
</evidence>
<comment type="similarity">
    <text evidence="1">Belongs to the PPR family. P subfamily.</text>
</comment>
<comment type="caution">
    <text evidence="5">The sequence shown here is derived from an EMBL/GenBank/DDBJ whole genome shotgun (WGS) entry which is preliminary data.</text>
</comment>
<feature type="compositionally biased region" description="Pro residues" evidence="4">
    <location>
        <begin position="52"/>
        <end position="63"/>
    </location>
</feature>
<keyword evidence="6" id="KW-1185">Reference proteome</keyword>
<dbReference type="Pfam" id="PF13041">
    <property type="entry name" value="PPR_2"/>
    <property type="match status" value="3"/>
</dbReference>
<protein>
    <recommendedName>
        <fullName evidence="7">Pentatricopeptide repeat-containing protein</fullName>
    </recommendedName>
</protein>
<dbReference type="GO" id="GO:0010019">
    <property type="term" value="P:chloroplast-nucleus signaling pathway"/>
    <property type="evidence" value="ECO:0007669"/>
    <property type="project" value="TreeGrafter"/>
</dbReference>
<dbReference type="Proteomes" id="UP001420932">
    <property type="component" value="Unassembled WGS sequence"/>
</dbReference>
<dbReference type="InterPro" id="IPR011990">
    <property type="entry name" value="TPR-like_helical_dom_sf"/>
</dbReference>
<evidence type="ECO:0000313" key="6">
    <source>
        <dbReference type="Proteomes" id="UP001420932"/>
    </source>
</evidence>
<feature type="repeat" description="PPR" evidence="3">
    <location>
        <begin position="373"/>
        <end position="407"/>
    </location>
</feature>
<evidence type="ECO:0000256" key="3">
    <source>
        <dbReference type="PROSITE-ProRule" id="PRU00708"/>
    </source>
</evidence>
<organism evidence="5 6">
    <name type="scientific">Stephania yunnanensis</name>
    <dbReference type="NCBI Taxonomy" id="152371"/>
    <lineage>
        <taxon>Eukaryota</taxon>
        <taxon>Viridiplantae</taxon>
        <taxon>Streptophyta</taxon>
        <taxon>Embryophyta</taxon>
        <taxon>Tracheophyta</taxon>
        <taxon>Spermatophyta</taxon>
        <taxon>Magnoliopsida</taxon>
        <taxon>Ranunculales</taxon>
        <taxon>Menispermaceae</taxon>
        <taxon>Menispermoideae</taxon>
        <taxon>Cissampelideae</taxon>
        <taxon>Stephania</taxon>
    </lineage>
</organism>
<feature type="repeat" description="PPR" evidence="3">
    <location>
        <begin position="338"/>
        <end position="372"/>
    </location>
</feature>
<feature type="repeat" description="PPR" evidence="3">
    <location>
        <begin position="303"/>
        <end position="337"/>
    </location>
</feature>
<proteinExistence type="inferred from homology"/>
<dbReference type="Pfam" id="PF01535">
    <property type="entry name" value="PPR"/>
    <property type="match status" value="1"/>
</dbReference>